<evidence type="ECO:0000256" key="1">
    <source>
        <dbReference type="SAM" id="MobiDB-lite"/>
    </source>
</evidence>
<evidence type="ECO:0000313" key="3">
    <source>
        <dbReference type="Proteomes" id="UP000310121"/>
    </source>
</evidence>
<feature type="region of interest" description="Disordered" evidence="1">
    <location>
        <begin position="1"/>
        <end position="124"/>
    </location>
</feature>
<dbReference type="AlphaFoldDB" id="A0A4S9UDR7"/>
<feature type="compositionally biased region" description="Basic and acidic residues" evidence="1">
    <location>
        <begin position="16"/>
        <end position="26"/>
    </location>
</feature>
<dbReference type="InterPro" id="IPR027921">
    <property type="entry name" value="NOPCHAP1"/>
</dbReference>
<accession>A0A4S9UDR7</accession>
<gene>
    <name evidence="2" type="ORF">D6C90_07305</name>
</gene>
<organism evidence="2 3">
    <name type="scientific">Aureobasidium pullulans</name>
    <name type="common">Black yeast</name>
    <name type="synonym">Pullularia pullulans</name>
    <dbReference type="NCBI Taxonomy" id="5580"/>
    <lineage>
        <taxon>Eukaryota</taxon>
        <taxon>Fungi</taxon>
        <taxon>Dikarya</taxon>
        <taxon>Ascomycota</taxon>
        <taxon>Pezizomycotina</taxon>
        <taxon>Dothideomycetes</taxon>
        <taxon>Dothideomycetidae</taxon>
        <taxon>Dothideales</taxon>
        <taxon>Saccotheciaceae</taxon>
        <taxon>Aureobasidium</taxon>
    </lineage>
</organism>
<dbReference type="EMBL" id="QZBN01000858">
    <property type="protein sequence ID" value="THZ35558.1"/>
    <property type="molecule type" value="Genomic_DNA"/>
</dbReference>
<feature type="region of interest" description="Disordered" evidence="1">
    <location>
        <begin position="142"/>
        <end position="243"/>
    </location>
</feature>
<feature type="compositionally biased region" description="Basic and acidic residues" evidence="1">
    <location>
        <begin position="142"/>
        <end position="154"/>
    </location>
</feature>
<dbReference type="Proteomes" id="UP000310121">
    <property type="component" value="Unassembled WGS sequence"/>
</dbReference>
<sequence length="243" mass="26556">MGQGSTAPQDVSSQYGHDDKIAEGRGRPKVKAKEHRWEETNASLGTGPDIPHVSAAGNDLIQGQEFFNSLRYPPTMSNQNSSSPPPPAPSQSSSSIPTSIPTLRPKNQKPNFARPATSDLKSRLQTFLPQMAAANAELEKLAQEGGLEGKRLEDVGEGDEYVEMELGLGVMEEKKEGDDSSDETSDESSDDSSEDSSEEDDDDDEKEQKKKQKEKEQKEKDILGRLMGHKQGREKAAGIQEVE</sequence>
<feature type="compositionally biased region" description="Basic and acidic residues" evidence="1">
    <location>
        <begin position="213"/>
        <end position="223"/>
    </location>
</feature>
<dbReference type="GO" id="GO:0000492">
    <property type="term" value="P:box C/D snoRNP assembly"/>
    <property type="evidence" value="ECO:0007669"/>
    <property type="project" value="InterPro"/>
</dbReference>
<comment type="caution">
    <text evidence="2">The sequence shown here is derived from an EMBL/GenBank/DDBJ whole genome shotgun (WGS) entry which is preliminary data.</text>
</comment>
<feature type="compositionally biased region" description="Polar residues" evidence="1">
    <location>
        <begin position="1"/>
        <end position="15"/>
    </location>
</feature>
<proteinExistence type="predicted"/>
<feature type="compositionally biased region" description="Low complexity" evidence="1">
    <location>
        <begin position="73"/>
        <end position="82"/>
    </location>
</feature>
<protein>
    <submittedName>
        <fullName evidence="2">Uncharacterized protein</fullName>
    </submittedName>
</protein>
<dbReference type="Pfam" id="PF15370">
    <property type="entry name" value="NOPCHAP1"/>
    <property type="match status" value="1"/>
</dbReference>
<feature type="compositionally biased region" description="Low complexity" evidence="1">
    <location>
        <begin position="90"/>
        <end position="101"/>
    </location>
</feature>
<dbReference type="PANTHER" id="PTHR38489">
    <property type="entry name" value="HISTONE CHAPERONE DOMAIN-CONTAINING PROTEIN"/>
    <property type="match status" value="1"/>
</dbReference>
<evidence type="ECO:0000313" key="2">
    <source>
        <dbReference type="EMBL" id="THZ35558.1"/>
    </source>
</evidence>
<name>A0A4S9UDR7_AURPU</name>
<feature type="compositionally biased region" description="Acidic residues" evidence="1">
    <location>
        <begin position="179"/>
        <end position="205"/>
    </location>
</feature>
<dbReference type="PANTHER" id="PTHR38489:SF1">
    <property type="entry name" value="HISTONE CHAPERONE DOMAIN-CONTAINING PROTEIN"/>
    <property type="match status" value="1"/>
</dbReference>
<reference evidence="2 3" key="1">
    <citation type="submission" date="2018-10" db="EMBL/GenBank/DDBJ databases">
        <title>Fifty Aureobasidium pullulans genomes reveal a recombining polyextremotolerant generalist.</title>
        <authorList>
            <person name="Gostincar C."/>
            <person name="Turk M."/>
            <person name="Zajc J."/>
            <person name="Gunde-Cimerman N."/>
        </authorList>
    </citation>
    <scope>NUCLEOTIDE SEQUENCE [LARGE SCALE GENOMIC DNA]</scope>
    <source>
        <strain evidence="2 3">EXF-3844</strain>
    </source>
</reference>